<reference evidence="1 2" key="1">
    <citation type="submission" date="2016-01" db="EMBL/GenBank/DDBJ databases">
        <authorList>
            <person name="Manzoor S."/>
        </authorList>
    </citation>
    <scope>NUCLEOTIDE SEQUENCE [LARGE SCALE GENOMIC DNA]</scope>
    <source>
        <strain evidence="1">Methanoculleus sp MAB1</strain>
    </source>
</reference>
<evidence type="ECO:0000313" key="1">
    <source>
        <dbReference type="EMBL" id="CVK34672.1"/>
    </source>
</evidence>
<dbReference type="Proteomes" id="UP000069850">
    <property type="component" value="Chromosome 1"/>
</dbReference>
<evidence type="ECO:0000313" key="2">
    <source>
        <dbReference type="Proteomes" id="UP000069850"/>
    </source>
</evidence>
<accession>A0A0X8XZ41</accession>
<dbReference type="KEGG" id="mema:MMAB1_3459"/>
<dbReference type="EMBL" id="LT158599">
    <property type="protein sequence ID" value="CVK34672.1"/>
    <property type="molecule type" value="Genomic_DNA"/>
</dbReference>
<name>A0A0X8XZ41_9EURY</name>
<organism evidence="1 2">
    <name type="scientific">Methanoculleus bourgensis</name>
    <dbReference type="NCBI Taxonomy" id="83986"/>
    <lineage>
        <taxon>Archaea</taxon>
        <taxon>Methanobacteriati</taxon>
        <taxon>Methanobacteriota</taxon>
        <taxon>Stenosarchaea group</taxon>
        <taxon>Methanomicrobia</taxon>
        <taxon>Methanomicrobiales</taxon>
        <taxon>Methanomicrobiaceae</taxon>
        <taxon>Methanoculleus</taxon>
    </lineage>
</organism>
<protein>
    <submittedName>
        <fullName evidence="1">Uncharacterized protein</fullName>
    </submittedName>
</protein>
<dbReference type="AlphaFoldDB" id="A0A0X8XZ41"/>
<sequence length="86" mass="9807">MPGLQDPGKPVRFWAAKGVNLYQGIEVTKRIIGCMRETHARAMARKRIYNPVTGKYYELRQRSSVNGEAGQIKGLWTSKRKTEKKA</sequence>
<proteinExistence type="predicted"/>
<gene>
    <name evidence="1" type="ORF">MMAB1_3459</name>
</gene>